<comment type="function">
    <text evidence="9">Catalyzes the GTP-dependent ribosomal translocation step during translation elongation. During this step, the ribosome changes from the pre-translocational (PRE) to the post-translocational (POST) state as the newly formed A-site-bound peptidyl-tRNA and P-site-bound deacylated tRNA move to the P and E sites, respectively. Catalyzes the coordinated movement of the two tRNA molecules, the mRNA and conformational changes in the ribosome.</text>
</comment>
<dbReference type="SUPFAM" id="SSF54211">
    <property type="entry name" value="Ribosomal protein S5 domain 2-like"/>
    <property type="match status" value="1"/>
</dbReference>
<dbReference type="OrthoDB" id="6290at2157"/>
<dbReference type="InterPro" id="IPR009000">
    <property type="entry name" value="Transl_B-barrel_sf"/>
</dbReference>
<keyword evidence="5" id="KW-0547">Nucleotide-binding</keyword>
<evidence type="ECO:0000256" key="9">
    <source>
        <dbReference type="ARBA" id="ARBA00024731"/>
    </source>
</evidence>
<evidence type="ECO:0000256" key="7">
    <source>
        <dbReference type="ARBA" id="ARBA00022917"/>
    </source>
</evidence>
<dbReference type="FunFam" id="3.40.50.300:FF:000684">
    <property type="entry name" value="Elongation factor 2"/>
    <property type="match status" value="1"/>
</dbReference>
<evidence type="ECO:0000256" key="8">
    <source>
        <dbReference type="ARBA" id="ARBA00023134"/>
    </source>
</evidence>
<dbReference type="InterPro" id="IPR041095">
    <property type="entry name" value="EFG_II"/>
</dbReference>
<dbReference type="SUPFAM" id="SSF50447">
    <property type="entry name" value="Translation proteins"/>
    <property type="match status" value="1"/>
</dbReference>
<gene>
    <name evidence="11" type="primary">fusA</name>
    <name evidence="11" type="ORF">AOG54_08530</name>
</gene>
<comment type="subcellular location">
    <subcellularLocation>
        <location evidence="1">Cytoplasm</location>
    </subcellularLocation>
</comment>
<dbReference type="GO" id="GO:0005829">
    <property type="term" value="C:cytosol"/>
    <property type="evidence" value="ECO:0007669"/>
    <property type="project" value="TreeGrafter"/>
</dbReference>
<dbReference type="PANTHER" id="PTHR42908:SF3">
    <property type="entry name" value="ELONGATION FACTOR-LIKE GTPASE 1"/>
    <property type="match status" value="1"/>
</dbReference>
<dbReference type="InterPro" id="IPR027417">
    <property type="entry name" value="P-loop_NTPase"/>
</dbReference>
<feature type="non-terminal residue" evidence="11">
    <location>
        <position position="529"/>
    </location>
</feature>
<dbReference type="FunFam" id="3.30.70.870:FF:000002">
    <property type="entry name" value="Translation elongation factor 2"/>
    <property type="match status" value="1"/>
</dbReference>
<dbReference type="PROSITE" id="PS00301">
    <property type="entry name" value="G_TR_1"/>
    <property type="match status" value="1"/>
</dbReference>
<protein>
    <recommendedName>
        <fullName evidence="3">Elongation factor 2</fullName>
    </recommendedName>
</protein>
<dbReference type="PROSITE" id="PS51722">
    <property type="entry name" value="G_TR_2"/>
    <property type="match status" value="1"/>
</dbReference>
<dbReference type="PANTHER" id="PTHR42908">
    <property type="entry name" value="TRANSLATION ELONGATION FACTOR-RELATED"/>
    <property type="match status" value="1"/>
</dbReference>
<dbReference type="Pfam" id="PF14492">
    <property type="entry name" value="EFG_III"/>
    <property type="match status" value="1"/>
</dbReference>
<comment type="similarity">
    <text evidence="2">Belongs to the TRAFAC class translation factor GTPase superfamily. Classic translation factor GTPase family. EF-G/EF-2 subfamily.</text>
</comment>
<keyword evidence="7" id="KW-0648">Protein biosynthesis</keyword>
<dbReference type="InterPro" id="IPR004543">
    <property type="entry name" value="Transl_elong_EFG/EF2_arc"/>
</dbReference>
<evidence type="ECO:0000313" key="12">
    <source>
        <dbReference type="Proteomes" id="UP000050320"/>
    </source>
</evidence>
<dbReference type="Gene3D" id="3.40.50.300">
    <property type="entry name" value="P-loop containing nucleotide triphosphate hydrolases"/>
    <property type="match status" value="1"/>
</dbReference>
<dbReference type="InterPro" id="IPR020568">
    <property type="entry name" value="Ribosomal_Su5_D2-typ_SF"/>
</dbReference>
<comment type="caution">
    <text evidence="11">The sequence shown here is derived from an EMBL/GenBank/DDBJ whole genome shotgun (WGS) entry which is preliminary data.</text>
</comment>
<dbReference type="AlphaFoldDB" id="A0A0Q0WJG4"/>
<keyword evidence="4" id="KW-0963">Cytoplasm</keyword>
<dbReference type="EMBL" id="LKBG01000081">
    <property type="protein sequence ID" value="KQB35787.1"/>
    <property type="molecule type" value="Genomic_DNA"/>
</dbReference>
<organism evidence="11 12">
    <name type="scientific">Acidiplasma aeolicum</name>
    <dbReference type="NCBI Taxonomy" id="507754"/>
    <lineage>
        <taxon>Archaea</taxon>
        <taxon>Methanobacteriati</taxon>
        <taxon>Thermoplasmatota</taxon>
        <taxon>Thermoplasmata</taxon>
        <taxon>Thermoplasmatales</taxon>
        <taxon>Ferroplasmaceae</taxon>
        <taxon>Acidiplasma</taxon>
    </lineage>
</organism>
<dbReference type="Gene3D" id="3.30.70.870">
    <property type="entry name" value="Elongation Factor G (Translational Gtpase), domain 3"/>
    <property type="match status" value="1"/>
</dbReference>
<dbReference type="PRINTS" id="PR00315">
    <property type="entry name" value="ELONGATNFCT"/>
</dbReference>
<feature type="domain" description="Tr-type G" evidence="10">
    <location>
        <begin position="19"/>
        <end position="260"/>
    </location>
</feature>
<dbReference type="InterPro" id="IPR005225">
    <property type="entry name" value="Small_GTP-bd"/>
</dbReference>
<evidence type="ECO:0000313" key="11">
    <source>
        <dbReference type="EMBL" id="KQB35787.1"/>
    </source>
</evidence>
<dbReference type="Proteomes" id="UP000050320">
    <property type="component" value="Unassembled WGS sequence"/>
</dbReference>
<dbReference type="GO" id="GO:0003924">
    <property type="term" value="F:GTPase activity"/>
    <property type="evidence" value="ECO:0007669"/>
    <property type="project" value="InterPro"/>
</dbReference>
<dbReference type="InterPro" id="IPR000795">
    <property type="entry name" value="T_Tr_GTP-bd_dom"/>
</dbReference>
<dbReference type="RefSeq" id="WP_055032369.1">
    <property type="nucleotide sequence ID" value="NZ_LKBG01000081.1"/>
</dbReference>
<keyword evidence="6 11" id="KW-0251">Elongation factor</keyword>
<reference evidence="11 12" key="1">
    <citation type="submission" date="2015-09" db="EMBL/GenBank/DDBJ databases">
        <title>Heavy metals and arsenic resistance mechanisms in polyextremophilic archaea of the family Ferroplasmaceae.</title>
        <authorList>
            <person name="Bulaev A.G."/>
            <person name="Kanygina A.V."/>
        </authorList>
    </citation>
    <scope>NUCLEOTIDE SEQUENCE [LARGE SCALE GENOMIC DNA]</scope>
    <source>
        <strain evidence="11 12">VT</strain>
    </source>
</reference>
<dbReference type="InterPro" id="IPR004161">
    <property type="entry name" value="EFTu-like_2"/>
</dbReference>
<evidence type="ECO:0000259" key="10">
    <source>
        <dbReference type="PROSITE" id="PS51722"/>
    </source>
</evidence>
<dbReference type="SUPFAM" id="SSF54980">
    <property type="entry name" value="EF-G C-terminal domain-like"/>
    <property type="match status" value="1"/>
</dbReference>
<dbReference type="NCBIfam" id="TIGR00231">
    <property type="entry name" value="small_GTP"/>
    <property type="match status" value="1"/>
</dbReference>
<proteinExistence type="inferred from homology"/>
<evidence type="ECO:0000256" key="6">
    <source>
        <dbReference type="ARBA" id="ARBA00022768"/>
    </source>
</evidence>
<name>A0A0Q0WJG4_9ARCH</name>
<dbReference type="InterPro" id="IPR035647">
    <property type="entry name" value="EFG_III/V"/>
</dbReference>
<dbReference type="CDD" id="cd01885">
    <property type="entry name" value="EF2"/>
    <property type="match status" value="1"/>
</dbReference>
<accession>A0A0Q0WJG4</accession>
<evidence type="ECO:0000256" key="2">
    <source>
        <dbReference type="ARBA" id="ARBA00005870"/>
    </source>
</evidence>
<evidence type="ECO:0000256" key="3">
    <source>
        <dbReference type="ARBA" id="ARBA00017891"/>
    </source>
</evidence>
<dbReference type="GO" id="GO:0003746">
    <property type="term" value="F:translation elongation factor activity"/>
    <property type="evidence" value="ECO:0007669"/>
    <property type="project" value="UniProtKB-KW"/>
</dbReference>
<dbReference type="Gene3D" id="2.40.30.10">
    <property type="entry name" value="Translation factors"/>
    <property type="match status" value="1"/>
</dbReference>
<dbReference type="NCBIfam" id="TIGR00490">
    <property type="entry name" value="aEF-2"/>
    <property type="match status" value="1"/>
</dbReference>
<evidence type="ECO:0000256" key="5">
    <source>
        <dbReference type="ARBA" id="ARBA00022741"/>
    </source>
</evidence>
<sequence length="529" mass="57881">MGRKEDNIAKAMKLIENPERIRNIDIAAHIDHGKTTLSDNLIAGAGMMSEELAGKQLLLDYDEQEQARGITINAANASMVHEVDGKEYLINLIDTPGHVDFGGDVTRAMRAVDGTVIVVDSVEGVMPQTETVVRQALKEKVKPVLFINKVDRLINELKLNAEEMQKRFIKVISDVNKLISKYAPEEFKNSWLVNVQAGTVAFGSAYNNWALSVPAMGIFKITFKEITDLVSSGRQRELAKKAPLHKVVLDMVIKNLPNPAEAQKYRIPQIWHGDLDSEVGKAMLKCDDNGPVSMMITKILIDPHAGEIAVGRVFSGIIRKGSELYVTGAGKSKVQLLSMMVGPDRIAVDEIAAGNIAAVIGLKGAIAGSTVSSIPDMEDFEPMSHYSDPVVTLAIEAKHTADLPKLIDVLRSVSKADPSIQVDINQETGEHLISGMGELHLEITLYRIKNDYKIDVVTSEPLVVYRETVDKTGGPFEGKSPNKHNRFYFKVEPLPSGVVQAILDGKVPEGSKFKDRKAVMATLEEAGLT</sequence>
<dbReference type="CDD" id="cd16261">
    <property type="entry name" value="EF2_snRNP_III"/>
    <property type="match status" value="1"/>
</dbReference>
<dbReference type="GO" id="GO:1990904">
    <property type="term" value="C:ribonucleoprotein complex"/>
    <property type="evidence" value="ECO:0007669"/>
    <property type="project" value="TreeGrafter"/>
</dbReference>
<dbReference type="GO" id="GO:0005525">
    <property type="term" value="F:GTP binding"/>
    <property type="evidence" value="ECO:0007669"/>
    <property type="project" value="UniProtKB-KW"/>
</dbReference>
<dbReference type="SUPFAM" id="SSF52540">
    <property type="entry name" value="P-loop containing nucleoside triphosphate hydrolases"/>
    <property type="match status" value="1"/>
</dbReference>
<keyword evidence="12" id="KW-1185">Reference proteome</keyword>
<keyword evidence="8" id="KW-0342">GTP-binding</keyword>
<evidence type="ECO:0000256" key="1">
    <source>
        <dbReference type="ARBA" id="ARBA00004496"/>
    </source>
</evidence>
<dbReference type="Pfam" id="PF03144">
    <property type="entry name" value="GTP_EFTU_D2"/>
    <property type="match status" value="1"/>
</dbReference>
<dbReference type="Pfam" id="PF00009">
    <property type="entry name" value="GTP_EFTU"/>
    <property type="match status" value="1"/>
</dbReference>
<dbReference type="InterPro" id="IPR031157">
    <property type="entry name" value="G_TR_CS"/>
</dbReference>
<evidence type="ECO:0000256" key="4">
    <source>
        <dbReference type="ARBA" id="ARBA00022490"/>
    </source>
</evidence>
<dbReference type="CDD" id="cd16268">
    <property type="entry name" value="EF2_II"/>
    <property type="match status" value="1"/>
</dbReference>